<dbReference type="AlphaFoldDB" id="A0A2G9EHU3"/>
<proteinExistence type="predicted"/>
<dbReference type="GeneID" id="93329152"/>
<dbReference type="Proteomes" id="UP000229011">
    <property type="component" value="Unassembled WGS sequence"/>
</dbReference>
<accession>A0A2G9EHU3</accession>
<sequence>MTIKNDIREEILKELQKNKRRKNKKSYREIANLFGCDEKTIRNIEKKVKEAKNLKNIIASLYYYCDDKDKSCMKQILMSYYSVSKNSYDKALKETTIVTYCNGKDILDKNETTKEYNKIIKYLNGKEIGILFKTFFLTNDFQIDYKVNKDEAINYIINQINSLKNINSEEEIKKICEDDDYFERYYKILGFYPFFLLSFVMKSISENNLEYLSDISKRYDYYLIKDDEKDKEEVKFKRDIEIIDTLEEYWEFQKKYPLEEKQIIVILSNLVLELTNMTILEKIKDRIDKKKLDGMLDYNELRYLEYIKRYLNINNRKKDVKDKIKDIDNRNLKEKFNKEIKAIKDNGLFGYFYFPLESNETYYYKGTVFHRILYTLLHMQKNAINSNDKEIKIMYHIPTFLDEYLNKDDIQNLKGIKNPLDLELLNSKKDIREYFKEVMELKEDIPPEFNTFEKILSYINYLEFKLDGSYSIKKEKDMKDKLEILSEFNISESDYKRYSELYKILLKKRKEKK</sequence>
<comment type="caution">
    <text evidence="1">The sequence shown here is derived from an EMBL/GenBank/DDBJ whole genome shotgun (WGS) entry which is preliminary data.</text>
</comment>
<dbReference type="EMBL" id="PEQY01000001">
    <property type="protein sequence ID" value="PIM80473.1"/>
    <property type="molecule type" value="Genomic_DNA"/>
</dbReference>
<evidence type="ECO:0000313" key="1">
    <source>
        <dbReference type="EMBL" id="PIM80473.1"/>
    </source>
</evidence>
<evidence type="ECO:0000313" key="2">
    <source>
        <dbReference type="Proteomes" id="UP000229011"/>
    </source>
</evidence>
<gene>
    <name evidence="1" type="ORF">CTM71_08900</name>
</gene>
<name>A0A2G9EHU3_9FUSO</name>
<dbReference type="RefSeq" id="WP_144038251.1">
    <property type="nucleotide sequence ID" value="NZ_PEQY01000001.1"/>
</dbReference>
<organism evidence="1 2">
    <name type="scientific">Fusobacterium pseudoperiodonticum</name>
    <dbReference type="NCBI Taxonomy" id="2663009"/>
    <lineage>
        <taxon>Bacteria</taxon>
        <taxon>Fusobacteriati</taxon>
        <taxon>Fusobacteriota</taxon>
        <taxon>Fusobacteriia</taxon>
        <taxon>Fusobacteriales</taxon>
        <taxon>Fusobacteriaceae</taxon>
        <taxon>Fusobacterium</taxon>
    </lineage>
</organism>
<reference evidence="1 2" key="1">
    <citation type="submission" date="2017-11" db="EMBL/GenBank/DDBJ databases">
        <title>Genome sequencing of Fusobacterium periodonticum KCOM 1259.</title>
        <authorList>
            <person name="Kook J.-K."/>
            <person name="Park S.-N."/>
            <person name="Lim Y.K."/>
        </authorList>
    </citation>
    <scope>NUCLEOTIDE SEQUENCE [LARGE SCALE GENOMIC DNA]</scope>
    <source>
        <strain evidence="1 2">KCOM 1259</strain>
    </source>
</reference>
<protein>
    <submittedName>
        <fullName evidence="1">Uncharacterized protein</fullName>
    </submittedName>
</protein>